<feature type="compositionally biased region" description="Basic residues" evidence="1">
    <location>
        <begin position="9"/>
        <end position="23"/>
    </location>
</feature>
<organism evidence="2 3">
    <name type="scientific">Papilio xuthus</name>
    <name type="common">Asian swallowtail butterfly</name>
    <dbReference type="NCBI Taxonomy" id="66420"/>
    <lineage>
        <taxon>Eukaryota</taxon>
        <taxon>Metazoa</taxon>
        <taxon>Ecdysozoa</taxon>
        <taxon>Arthropoda</taxon>
        <taxon>Hexapoda</taxon>
        <taxon>Insecta</taxon>
        <taxon>Pterygota</taxon>
        <taxon>Neoptera</taxon>
        <taxon>Endopterygota</taxon>
        <taxon>Lepidoptera</taxon>
        <taxon>Glossata</taxon>
        <taxon>Ditrysia</taxon>
        <taxon>Papilionoidea</taxon>
        <taxon>Papilionidae</taxon>
        <taxon>Papilioninae</taxon>
        <taxon>Papilio</taxon>
    </lineage>
</organism>
<sequence>MQLGLTATKHPRHPRTSRNHRRKIYHHSPGPRIVFNECYPSQRIHQPRKLTNDPLWLESFVIDGKTGFVSEEPTKSFNADAAGYVQLVEAEYKAISDIDKHYADKIGFSIRQCLLPSYPMVVQSGASCPKTRAREL</sequence>
<proteinExistence type="predicted"/>
<protein>
    <submittedName>
        <fullName evidence="2">Uncharacterized protein</fullName>
    </submittedName>
</protein>
<keyword evidence="3" id="KW-1185">Reference proteome</keyword>
<reference evidence="2 3" key="1">
    <citation type="journal article" date="2015" name="Nat. Commun.">
        <title>Outbred genome sequencing and CRISPR/Cas9 gene editing in butterflies.</title>
        <authorList>
            <person name="Li X."/>
            <person name="Fan D."/>
            <person name="Zhang W."/>
            <person name="Liu G."/>
            <person name="Zhang L."/>
            <person name="Zhao L."/>
            <person name="Fang X."/>
            <person name="Chen L."/>
            <person name="Dong Y."/>
            <person name="Chen Y."/>
            <person name="Ding Y."/>
            <person name="Zhao R."/>
            <person name="Feng M."/>
            <person name="Zhu Y."/>
            <person name="Feng Y."/>
            <person name="Jiang X."/>
            <person name="Zhu D."/>
            <person name="Xiang H."/>
            <person name="Feng X."/>
            <person name="Li S."/>
            <person name="Wang J."/>
            <person name="Zhang G."/>
            <person name="Kronforst M.R."/>
            <person name="Wang W."/>
        </authorList>
    </citation>
    <scope>NUCLEOTIDE SEQUENCE [LARGE SCALE GENOMIC DNA]</scope>
    <source>
        <strain evidence="2">Ya'a_city_454_Px</strain>
        <tissue evidence="2">Whole body</tissue>
    </source>
</reference>
<evidence type="ECO:0000313" key="3">
    <source>
        <dbReference type="Proteomes" id="UP000053268"/>
    </source>
</evidence>
<dbReference type="AlphaFoldDB" id="A0A194PT32"/>
<gene>
    <name evidence="2" type="ORF">RR46_11637</name>
</gene>
<name>A0A194PT32_PAPXU</name>
<evidence type="ECO:0000256" key="1">
    <source>
        <dbReference type="SAM" id="MobiDB-lite"/>
    </source>
</evidence>
<accession>A0A194PT32</accession>
<dbReference type="EMBL" id="KQ459595">
    <property type="protein sequence ID" value="KPI95924.1"/>
    <property type="molecule type" value="Genomic_DNA"/>
</dbReference>
<evidence type="ECO:0000313" key="2">
    <source>
        <dbReference type="EMBL" id="KPI95924.1"/>
    </source>
</evidence>
<dbReference type="Proteomes" id="UP000053268">
    <property type="component" value="Unassembled WGS sequence"/>
</dbReference>
<feature type="region of interest" description="Disordered" evidence="1">
    <location>
        <begin position="1"/>
        <end position="23"/>
    </location>
</feature>